<dbReference type="AlphaFoldDB" id="A0A1I3S4I5"/>
<keyword evidence="4" id="KW-1185">Reference proteome</keyword>
<dbReference type="CDD" id="cd06223">
    <property type="entry name" value="PRTases_typeI"/>
    <property type="match status" value="1"/>
</dbReference>
<protein>
    <submittedName>
        <fullName evidence="3">ComF family protein</fullName>
    </submittedName>
</protein>
<comment type="similarity">
    <text evidence="1">Belongs to the ComF/GntX family.</text>
</comment>
<evidence type="ECO:0000259" key="2">
    <source>
        <dbReference type="Pfam" id="PF00156"/>
    </source>
</evidence>
<proteinExistence type="inferred from homology"/>
<evidence type="ECO:0000256" key="1">
    <source>
        <dbReference type="ARBA" id="ARBA00008007"/>
    </source>
</evidence>
<dbReference type="Pfam" id="PF00156">
    <property type="entry name" value="Pribosyltran"/>
    <property type="match status" value="1"/>
</dbReference>
<gene>
    <name evidence="3" type="ORF">SAMN05443431_10931</name>
</gene>
<dbReference type="STRING" id="1144750.SAMN05443431_10931"/>
<dbReference type="InterPro" id="IPR051910">
    <property type="entry name" value="ComF/GntX_DNA_util-trans"/>
</dbReference>
<dbReference type="InterPro" id="IPR029057">
    <property type="entry name" value="PRTase-like"/>
</dbReference>
<dbReference type="Proteomes" id="UP000199559">
    <property type="component" value="Unassembled WGS sequence"/>
</dbReference>
<accession>A0A1I3S4I5</accession>
<dbReference type="EMBL" id="FORM01000009">
    <property type="protein sequence ID" value="SFJ53528.1"/>
    <property type="molecule type" value="Genomic_DNA"/>
</dbReference>
<dbReference type="SUPFAM" id="SSF53271">
    <property type="entry name" value="PRTase-like"/>
    <property type="match status" value="1"/>
</dbReference>
<dbReference type="Gene3D" id="3.40.50.2020">
    <property type="match status" value="1"/>
</dbReference>
<sequence>MSFKALADLFFPKVCNACKSLLSDNESFLCTTCRHVLPTTDYHTSKDPFVKNVFYGRAQIEAATALLRFEKKGIVQHLLHQLKYGKNEEVSSFLGEWLGEELKQCTDYKAIDLVIPVPLHPKKIKKRGYNQCAEFGKKIAQALQTIYNDDLLIKVTTTASSQASKKRLERWQLNNETFAVTQLSQLKNKHILLVDDIITTGNTLEACIIELKKAENVKISVATMAIA</sequence>
<name>A0A1I3S4I5_9FLAO</name>
<feature type="domain" description="Phosphoribosyltransferase" evidence="2">
    <location>
        <begin position="132"/>
        <end position="223"/>
    </location>
</feature>
<organism evidence="3 4">
    <name type="scientific">Olleya namhaensis</name>
    <dbReference type="NCBI Taxonomy" id="1144750"/>
    <lineage>
        <taxon>Bacteria</taxon>
        <taxon>Pseudomonadati</taxon>
        <taxon>Bacteroidota</taxon>
        <taxon>Flavobacteriia</taxon>
        <taxon>Flavobacteriales</taxon>
        <taxon>Flavobacteriaceae</taxon>
    </lineage>
</organism>
<dbReference type="PANTHER" id="PTHR47505">
    <property type="entry name" value="DNA UTILIZATION PROTEIN YHGH"/>
    <property type="match status" value="1"/>
</dbReference>
<dbReference type="InterPro" id="IPR000836">
    <property type="entry name" value="PRTase_dom"/>
</dbReference>
<dbReference type="PANTHER" id="PTHR47505:SF1">
    <property type="entry name" value="DNA UTILIZATION PROTEIN YHGH"/>
    <property type="match status" value="1"/>
</dbReference>
<reference evidence="4" key="1">
    <citation type="submission" date="2016-10" db="EMBL/GenBank/DDBJ databases">
        <authorList>
            <person name="Varghese N."/>
            <person name="Submissions S."/>
        </authorList>
    </citation>
    <scope>NUCLEOTIDE SEQUENCE [LARGE SCALE GENOMIC DNA]</scope>
    <source>
        <strain evidence="4">DSM 28881</strain>
    </source>
</reference>
<dbReference type="RefSeq" id="WP_090841664.1">
    <property type="nucleotide sequence ID" value="NZ_FORM01000009.1"/>
</dbReference>
<evidence type="ECO:0000313" key="3">
    <source>
        <dbReference type="EMBL" id="SFJ53528.1"/>
    </source>
</evidence>
<evidence type="ECO:0000313" key="4">
    <source>
        <dbReference type="Proteomes" id="UP000199559"/>
    </source>
</evidence>